<dbReference type="Proteomes" id="UP000239899">
    <property type="component" value="Unassembled WGS sequence"/>
</dbReference>
<dbReference type="EMBL" id="LHPG02000010">
    <property type="protein sequence ID" value="PRW51055.1"/>
    <property type="molecule type" value="Genomic_DNA"/>
</dbReference>
<comment type="similarity">
    <text evidence="3">Belongs to the SKA2 family.</text>
</comment>
<evidence type="ECO:0000256" key="9">
    <source>
        <dbReference type="ARBA" id="ARBA00022838"/>
    </source>
</evidence>
<evidence type="ECO:0000256" key="4">
    <source>
        <dbReference type="ARBA" id="ARBA00022454"/>
    </source>
</evidence>
<evidence type="ECO:0000256" key="11">
    <source>
        <dbReference type="ARBA" id="ARBA00023306"/>
    </source>
</evidence>
<dbReference type="GO" id="GO:0005876">
    <property type="term" value="C:spindle microtubule"/>
    <property type="evidence" value="ECO:0007669"/>
    <property type="project" value="InterPro"/>
</dbReference>
<keyword evidence="7" id="KW-0493">Microtubule</keyword>
<feature type="domain" description="Ska2 N-terminal" evidence="14">
    <location>
        <begin position="7"/>
        <end position="114"/>
    </location>
</feature>
<evidence type="ECO:0000256" key="7">
    <source>
        <dbReference type="ARBA" id="ARBA00022701"/>
    </source>
</evidence>
<evidence type="ECO:0000256" key="12">
    <source>
        <dbReference type="ARBA" id="ARBA00023328"/>
    </source>
</evidence>
<organism evidence="15 16">
    <name type="scientific">Chlorella sorokiniana</name>
    <name type="common">Freshwater green alga</name>
    <dbReference type="NCBI Taxonomy" id="3076"/>
    <lineage>
        <taxon>Eukaryota</taxon>
        <taxon>Viridiplantae</taxon>
        <taxon>Chlorophyta</taxon>
        <taxon>core chlorophytes</taxon>
        <taxon>Trebouxiophyceae</taxon>
        <taxon>Chlorellales</taxon>
        <taxon>Chlorellaceae</taxon>
        <taxon>Chlorella clade</taxon>
        <taxon>Chlorella</taxon>
    </lineage>
</organism>
<evidence type="ECO:0000259" key="14">
    <source>
        <dbReference type="Pfam" id="PF16740"/>
    </source>
</evidence>
<evidence type="ECO:0000256" key="13">
    <source>
        <dbReference type="ARBA" id="ARBA00029651"/>
    </source>
</evidence>
<gene>
    <name evidence="15" type="ORF">C2E21_5572</name>
</gene>
<dbReference type="InterPro" id="IPR026762">
    <property type="entry name" value="Ska2"/>
</dbReference>
<keyword evidence="9" id="KW-0995">Kinetochore</keyword>
<sequence>MAAVAPAAAEGLVASLARVQAELDWIRLRLEEEFARSCRKGEINTLALLTRLNKLRRRSELPEIQEECHRVLQAKQELVDAVKQGLGANTEQLRKLRRRAGIPTTAADDETYAAFTRTVEEHEAQLRVQYAEQGEFSREELNQAYVQSALA</sequence>
<evidence type="ECO:0000256" key="8">
    <source>
        <dbReference type="ARBA" id="ARBA00022776"/>
    </source>
</evidence>
<keyword evidence="10" id="KW-0206">Cytoskeleton</keyword>
<dbReference type="Pfam" id="PF16740">
    <property type="entry name" value="SKA2"/>
    <property type="match status" value="1"/>
</dbReference>
<name>A0A2P6TNZ7_CHLSO</name>
<dbReference type="Gene3D" id="6.10.250.1380">
    <property type="match status" value="1"/>
</dbReference>
<dbReference type="InterPro" id="IPR042091">
    <property type="entry name" value="Ska2_N"/>
</dbReference>
<dbReference type="GO" id="GO:0051301">
    <property type="term" value="P:cell division"/>
    <property type="evidence" value="ECO:0007669"/>
    <property type="project" value="UniProtKB-KW"/>
</dbReference>
<keyword evidence="6" id="KW-0132">Cell division</keyword>
<comment type="caution">
    <text evidence="15">The sequence shown here is derived from an EMBL/GenBank/DDBJ whole genome shotgun (WGS) entry which is preliminary data.</text>
</comment>
<keyword evidence="16" id="KW-1185">Reference proteome</keyword>
<evidence type="ECO:0000256" key="3">
    <source>
        <dbReference type="ARBA" id="ARBA00010684"/>
    </source>
</evidence>
<evidence type="ECO:0000256" key="6">
    <source>
        <dbReference type="ARBA" id="ARBA00022618"/>
    </source>
</evidence>
<dbReference type="GO" id="GO:0008017">
    <property type="term" value="F:microtubule binding"/>
    <property type="evidence" value="ECO:0007669"/>
    <property type="project" value="InterPro"/>
</dbReference>
<protein>
    <recommendedName>
        <fullName evidence="13">Protein FAM33A</fullName>
    </recommendedName>
</protein>
<dbReference type="OrthoDB" id="193920at2759"/>
<keyword evidence="4" id="KW-0158">Chromosome</keyword>
<evidence type="ECO:0000313" key="16">
    <source>
        <dbReference type="Proteomes" id="UP000239899"/>
    </source>
</evidence>
<accession>A0A2P6TNZ7</accession>
<keyword evidence="5" id="KW-0963">Cytoplasm</keyword>
<evidence type="ECO:0000256" key="1">
    <source>
        <dbReference type="ARBA" id="ARBA00004186"/>
    </source>
</evidence>
<keyword evidence="8" id="KW-0498">Mitosis</keyword>
<dbReference type="PANTHER" id="PTHR32017">
    <property type="entry name" value="SPINDLE AND KINETOCHORE-ASSOCIATED PROTEIN 2"/>
    <property type="match status" value="1"/>
</dbReference>
<evidence type="ECO:0000256" key="2">
    <source>
        <dbReference type="ARBA" id="ARBA00004629"/>
    </source>
</evidence>
<dbReference type="GO" id="GO:0000940">
    <property type="term" value="C:outer kinetochore"/>
    <property type="evidence" value="ECO:0007669"/>
    <property type="project" value="InterPro"/>
</dbReference>
<keyword evidence="11" id="KW-0131">Cell cycle</keyword>
<reference evidence="15 16" key="1">
    <citation type="journal article" date="2018" name="Plant J.">
        <title>Genome sequences of Chlorella sorokiniana UTEX 1602 and Micractinium conductrix SAG 241.80: implications to maltose excretion by a green alga.</title>
        <authorList>
            <person name="Arriola M.B."/>
            <person name="Velmurugan N."/>
            <person name="Zhang Y."/>
            <person name="Plunkett M.H."/>
            <person name="Hondzo H."/>
            <person name="Barney B.M."/>
        </authorList>
    </citation>
    <scope>NUCLEOTIDE SEQUENCE [LARGE SCALE GENOMIC DNA]</scope>
    <source>
        <strain evidence="16">UTEX 1602</strain>
    </source>
</reference>
<dbReference type="PANTHER" id="PTHR32017:SF3">
    <property type="entry name" value="SPINDLE AND KINETOCHORE-ASSOCIATED PROTEIN 2"/>
    <property type="match status" value="1"/>
</dbReference>
<dbReference type="GO" id="GO:0000278">
    <property type="term" value="P:mitotic cell cycle"/>
    <property type="evidence" value="ECO:0007669"/>
    <property type="project" value="TreeGrafter"/>
</dbReference>
<proteinExistence type="inferred from homology"/>
<keyword evidence="12" id="KW-0137">Centromere</keyword>
<comment type="subcellular location">
    <subcellularLocation>
        <location evidence="2">Chromosome</location>
        <location evidence="2">Centromere</location>
        <location evidence="2">Kinetochore</location>
    </subcellularLocation>
    <subcellularLocation>
        <location evidence="1">Cytoplasm</location>
        <location evidence="1">Cytoskeleton</location>
        <location evidence="1">Spindle</location>
    </subcellularLocation>
</comment>
<dbReference type="AlphaFoldDB" id="A0A2P6TNZ7"/>
<dbReference type="GO" id="GO:0007059">
    <property type="term" value="P:chromosome segregation"/>
    <property type="evidence" value="ECO:0007669"/>
    <property type="project" value="InterPro"/>
</dbReference>
<evidence type="ECO:0000256" key="5">
    <source>
        <dbReference type="ARBA" id="ARBA00022490"/>
    </source>
</evidence>
<evidence type="ECO:0000256" key="10">
    <source>
        <dbReference type="ARBA" id="ARBA00023212"/>
    </source>
</evidence>
<evidence type="ECO:0000313" key="15">
    <source>
        <dbReference type="EMBL" id="PRW51055.1"/>
    </source>
</evidence>